<comment type="caution">
    <text evidence="3">The sequence shown here is derived from an EMBL/GenBank/DDBJ whole genome shotgun (WGS) entry which is preliminary data.</text>
</comment>
<evidence type="ECO:0000313" key="3">
    <source>
        <dbReference type="EMBL" id="KAK3269306.1"/>
    </source>
</evidence>
<evidence type="ECO:0000259" key="2">
    <source>
        <dbReference type="Pfam" id="PF11698"/>
    </source>
</evidence>
<keyword evidence="1" id="KW-0813">Transport</keyword>
<dbReference type="InterPro" id="IPR004908">
    <property type="entry name" value="ATPase_V1-cplx_hsu"/>
</dbReference>
<feature type="domain" description="ATPase V1 complex subunit H C-terminal" evidence="2">
    <location>
        <begin position="60"/>
        <end position="166"/>
    </location>
</feature>
<accession>A0AAE0G0B1</accession>
<dbReference type="InterPro" id="IPR038497">
    <property type="entry name" value="ATPase_V1-cplx_hsu_C_sf"/>
</dbReference>
<reference evidence="3 4" key="1">
    <citation type="journal article" date="2015" name="Genome Biol. Evol.">
        <title>Comparative Genomics of a Bacterivorous Green Alga Reveals Evolutionary Causalities and Consequences of Phago-Mixotrophic Mode of Nutrition.</title>
        <authorList>
            <person name="Burns J.A."/>
            <person name="Paasch A."/>
            <person name="Narechania A."/>
            <person name="Kim E."/>
        </authorList>
    </citation>
    <scope>NUCLEOTIDE SEQUENCE [LARGE SCALE GENOMIC DNA]</scope>
    <source>
        <strain evidence="3 4">PLY_AMNH</strain>
    </source>
</reference>
<feature type="non-terminal residue" evidence="3">
    <location>
        <position position="1"/>
    </location>
</feature>
<gene>
    <name evidence="3" type="ORF">CYMTET_22246</name>
</gene>
<proteinExistence type="predicted"/>
<dbReference type="EMBL" id="LGRX02011060">
    <property type="protein sequence ID" value="KAK3269306.1"/>
    <property type="molecule type" value="Genomic_DNA"/>
</dbReference>
<dbReference type="GO" id="GO:0000221">
    <property type="term" value="C:vacuolar proton-transporting V-type ATPase, V1 domain"/>
    <property type="evidence" value="ECO:0007669"/>
    <property type="project" value="InterPro"/>
</dbReference>
<name>A0AAE0G0B1_9CHLO</name>
<dbReference type="InterPro" id="IPR016024">
    <property type="entry name" value="ARM-type_fold"/>
</dbReference>
<evidence type="ECO:0000256" key="1">
    <source>
        <dbReference type="ARBA" id="ARBA00022448"/>
    </source>
</evidence>
<keyword evidence="4" id="KW-1185">Reference proteome</keyword>
<dbReference type="Proteomes" id="UP001190700">
    <property type="component" value="Unassembled WGS sequence"/>
</dbReference>
<dbReference type="InterPro" id="IPR011987">
    <property type="entry name" value="ATPase_V1-cplx_hsu_C"/>
</dbReference>
<evidence type="ECO:0000313" key="4">
    <source>
        <dbReference type="Proteomes" id="UP001190700"/>
    </source>
</evidence>
<dbReference type="SUPFAM" id="SSF48371">
    <property type="entry name" value="ARM repeat"/>
    <property type="match status" value="1"/>
</dbReference>
<sequence>FGIVSEWQRAICNPFGMWSVVAGRPPALRHGPGDGGSGPYAATGIVSSGSGPTYAATGMEVLSGTLDWSSMHTDPAFWRENVTKFEEKDCKVLRVLLKLLEVSRDSRTLAVACHDVGQFMQHHSHGKFIVQELKGKELAMGLMAHADPEVQKQALLCVQKLMISNWEFFK</sequence>
<organism evidence="3 4">
    <name type="scientific">Cymbomonas tetramitiformis</name>
    <dbReference type="NCBI Taxonomy" id="36881"/>
    <lineage>
        <taxon>Eukaryota</taxon>
        <taxon>Viridiplantae</taxon>
        <taxon>Chlorophyta</taxon>
        <taxon>Pyramimonadophyceae</taxon>
        <taxon>Pyramimonadales</taxon>
        <taxon>Pyramimonadaceae</taxon>
        <taxon>Cymbomonas</taxon>
    </lineage>
</organism>
<dbReference type="AlphaFoldDB" id="A0AAE0G0B1"/>
<protein>
    <recommendedName>
        <fullName evidence="2">ATPase V1 complex subunit H C-terminal domain-containing protein</fullName>
    </recommendedName>
</protein>
<dbReference type="PANTHER" id="PTHR10698:SF0">
    <property type="entry name" value="V-TYPE PROTON ATPASE SUBUNIT H"/>
    <property type="match status" value="1"/>
</dbReference>
<dbReference type="Gene3D" id="1.25.40.150">
    <property type="entry name" value="V-type ATPase, subunit H, C-terminal domain"/>
    <property type="match status" value="1"/>
</dbReference>
<dbReference type="GO" id="GO:0046961">
    <property type="term" value="F:proton-transporting ATPase activity, rotational mechanism"/>
    <property type="evidence" value="ECO:0007669"/>
    <property type="project" value="InterPro"/>
</dbReference>
<dbReference type="PANTHER" id="PTHR10698">
    <property type="entry name" value="V-TYPE PROTON ATPASE SUBUNIT H"/>
    <property type="match status" value="1"/>
</dbReference>
<dbReference type="Pfam" id="PF11698">
    <property type="entry name" value="V-ATPase_H_C"/>
    <property type="match status" value="1"/>
</dbReference>